<dbReference type="AlphaFoldDB" id="S0DEI0"/>
<organism evidence="2">
    <name type="scientific">termite gut metagenome</name>
    <dbReference type="NCBI Taxonomy" id="433724"/>
    <lineage>
        <taxon>unclassified sequences</taxon>
        <taxon>metagenomes</taxon>
        <taxon>organismal metagenomes</taxon>
    </lineage>
</organism>
<accession>S0DEI0</accession>
<name>S0DEI0_9ZZZZ</name>
<protein>
    <recommendedName>
        <fullName evidence="3">PIN domain-containing protein</fullName>
    </recommendedName>
</protein>
<evidence type="ECO:0000256" key="1">
    <source>
        <dbReference type="SAM" id="MobiDB-lite"/>
    </source>
</evidence>
<reference evidence="2" key="1">
    <citation type="submission" date="2012-10" db="EMBL/GenBank/DDBJ databases">
        <authorList>
            <person name="Sandrine L."/>
        </authorList>
    </citation>
    <scope>NUCLEOTIDE SEQUENCE</scope>
</reference>
<sequence length="74" mass="8572">MIWRNQDPFDRFLAAQSILEDAPLVTVDRAFSAIPGLTVLWDMPSEPKERGQRLKEKRIGKRVDQKANPEKRLP</sequence>
<proteinExistence type="predicted"/>
<gene>
    <name evidence="2" type="ORF">BN138_810</name>
</gene>
<dbReference type="SUPFAM" id="SSF88723">
    <property type="entry name" value="PIN domain-like"/>
    <property type="match status" value="1"/>
</dbReference>
<reference evidence="2" key="2">
    <citation type="journal article" date="2013" name="Biotechnol. Biofuels">
        <title>Mining for hemicellulases in the fungus-growing termite Pseudacanthotermes militaris using functional metagenomics.</title>
        <authorList>
            <person name="Bastien G."/>
            <person name="Arnal G."/>
            <person name="Bozonnet S."/>
            <person name="Laguerre S."/>
            <person name="Ferreira F."/>
            <person name="Faure R."/>
            <person name="Henrissat B."/>
            <person name="Lefevre F."/>
            <person name="Robe P."/>
            <person name="Bouchez O."/>
            <person name="Noirot C."/>
            <person name="Dumon C."/>
            <person name="O'Donohue M."/>
        </authorList>
    </citation>
    <scope>NUCLEOTIDE SEQUENCE</scope>
</reference>
<feature type="region of interest" description="Disordered" evidence="1">
    <location>
        <begin position="43"/>
        <end position="74"/>
    </location>
</feature>
<feature type="compositionally biased region" description="Basic and acidic residues" evidence="1">
    <location>
        <begin position="45"/>
        <end position="54"/>
    </location>
</feature>
<dbReference type="InterPro" id="IPR029060">
    <property type="entry name" value="PIN-like_dom_sf"/>
</dbReference>
<dbReference type="EMBL" id="HF548312">
    <property type="protein sequence ID" value="CCO21622.1"/>
    <property type="molecule type" value="Genomic_DNA"/>
</dbReference>
<evidence type="ECO:0008006" key="3">
    <source>
        <dbReference type="Google" id="ProtNLM"/>
    </source>
</evidence>
<evidence type="ECO:0000313" key="2">
    <source>
        <dbReference type="EMBL" id="CCO21622.1"/>
    </source>
</evidence>
<feature type="compositionally biased region" description="Basic and acidic residues" evidence="1">
    <location>
        <begin position="61"/>
        <end position="74"/>
    </location>
</feature>